<dbReference type="Proteomes" id="UP000448292">
    <property type="component" value="Unassembled WGS sequence"/>
</dbReference>
<dbReference type="InterPro" id="IPR003838">
    <property type="entry name" value="ABC3_permease_C"/>
</dbReference>
<evidence type="ECO:0000256" key="3">
    <source>
        <dbReference type="ARBA" id="ARBA00022692"/>
    </source>
</evidence>
<evidence type="ECO:0000256" key="5">
    <source>
        <dbReference type="ARBA" id="ARBA00023136"/>
    </source>
</evidence>
<evidence type="ECO:0000259" key="8">
    <source>
        <dbReference type="Pfam" id="PF02687"/>
    </source>
</evidence>
<dbReference type="AlphaFoldDB" id="A0A7M3MJM8"/>
<evidence type="ECO:0000256" key="6">
    <source>
        <dbReference type="ARBA" id="ARBA00038076"/>
    </source>
</evidence>
<organism evidence="9 10">
    <name type="scientific">Oceanidesulfovibrio indonesiensis</name>
    <dbReference type="NCBI Taxonomy" id="54767"/>
    <lineage>
        <taxon>Bacteria</taxon>
        <taxon>Pseudomonadati</taxon>
        <taxon>Thermodesulfobacteriota</taxon>
        <taxon>Desulfovibrionia</taxon>
        <taxon>Desulfovibrionales</taxon>
        <taxon>Desulfovibrionaceae</taxon>
        <taxon>Oceanidesulfovibrio</taxon>
    </lineage>
</organism>
<dbReference type="InterPro" id="IPR050250">
    <property type="entry name" value="Macrolide_Exporter_MacB"/>
</dbReference>
<dbReference type="GO" id="GO:0005886">
    <property type="term" value="C:plasma membrane"/>
    <property type="evidence" value="ECO:0007669"/>
    <property type="project" value="UniProtKB-SubCell"/>
</dbReference>
<name>A0A7M3MJM8_9BACT</name>
<dbReference type="EMBL" id="QMIE01000001">
    <property type="protein sequence ID" value="TVM19985.1"/>
    <property type="molecule type" value="Genomic_DNA"/>
</dbReference>
<dbReference type="RefSeq" id="WP_144301447.1">
    <property type="nucleotide sequence ID" value="NZ_QMIE01000001.1"/>
</dbReference>
<reference evidence="9 10" key="1">
    <citation type="submission" date="2018-06" db="EMBL/GenBank/DDBJ databases">
        <title>Complete genome of Desulfovibrio indonesiensis P37SLT.</title>
        <authorList>
            <person name="Crispim J.S."/>
            <person name="Vidigal P.M.P."/>
            <person name="Silva L.C.F."/>
            <person name="Laguardia C.N."/>
            <person name="Araujo L.C."/>
            <person name="Dias R.S."/>
            <person name="Sousa M.P."/>
            <person name="Paula S.O."/>
            <person name="Silva C."/>
        </authorList>
    </citation>
    <scope>NUCLEOTIDE SEQUENCE [LARGE SCALE GENOMIC DNA]</scope>
    <source>
        <strain evidence="9 10">P37SLT</strain>
    </source>
</reference>
<dbReference type="PANTHER" id="PTHR30572:SF4">
    <property type="entry name" value="ABC TRANSPORTER PERMEASE YTRF"/>
    <property type="match status" value="1"/>
</dbReference>
<feature type="domain" description="ABC3 transporter permease C-terminal" evidence="8">
    <location>
        <begin position="106"/>
        <end position="225"/>
    </location>
</feature>
<evidence type="ECO:0000256" key="4">
    <source>
        <dbReference type="ARBA" id="ARBA00022989"/>
    </source>
</evidence>
<evidence type="ECO:0000256" key="2">
    <source>
        <dbReference type="ARBA" id="ARBA00022475"/>
    </source>
</evidence>
<dbReference type="PANTHER" id="PTHR30572">
    <property type="entry name" value="MEMBRANE COMPONENT OF TRANSPORTER-RELATED"/>
    <property type="match status" value="1"/>
</dbReference>
<dbReference type="OrthoDB" id="9780560at2"/>
<comment type="caution">
    <text evidence="9">The sequence shown here is derived from an EMBL/GenBank/DDBJ whole genome shotgun (WGS) entry which is preliminary data.</text>
</comment>
<gene>
    <name evidence="9" type="ORF">DPQ33_01800</name>
</gene>
<accession>A0A7M3MJM8</accession>
<evidence type="ECO:0000256" key="1">
    <source>
        <dbReference type="ARBA" id="ARBA00004651"/>
    </source>
</evidence>
<keyword evidence="5 7" id="KW-0472">Membrane</keyword>
<comment type="subcellular location">
    <subcellularLocation>
        <location evidence="1">Cell membrane</location>
        <topology evidence="1">Multi-pass membrane protein</topology>
    </subcellularLocation>
</comment>
<dbReference type="Pfam" id="PF02687">
    <property type="entry name" value="FtsX"/>
    <property type="match status" value="1"/>
</dbReference>
<evidence type="ECO:0000256" key="7">
    <source>
        <dbReference type="SAM" id="Phobius"/>
    </source>
</evidence>
<evidence type="ECO:0000313" key="9">
    <source>
        <dbReference type="EMBL" id="TVM19985.1"/>
    </source>
</evidence>
<sequence>MSPTDQYSPPTSTGGESIKRQIVLPWAKSLEISFKNLRVRFFRSLITVLSLVLAVAFLNFILTTTDLAQGFLNAGGAAAAEQLIEAGFDVDEAAMTVGTGAKERWIVILSLLVCTVGIVNAQLMSVTERFREIGIMKCLGALDSIVLRLFLLEAGMQGLVGSFAGALVGFFFSVLNGLIRFGWNSVAGLAFSDVLVSLGMSVAAGLLLSLVGVFYPAVVAARMQPVVAMSAEH</sequence>
<feature type="transmembrane region" description="Helical" evidence="7">
    <location>
        <begin position="41"/>
        <end position="62"/>
    </location>
</feature>
<feature type="transmembrane region" description="Helical" evidence="7">
    <location>
        <begin position="194"/>
        <end position="215"/>
    </location>
</feature>
<evidence type="ECO:0000313" key="10">
    <source>
        <dbReference type="Proteomes" id="UP000448292"/>
    </source>
</evidence>
<comment type="similarity">
    <text evidence="6">Belongs to the ABC-4 integral membrane protein family.</text>
</comment>
<proteinExistence type="inferred from homology"/>
<protein>
    <submittedName>
        <fullName evidence="9">ABC transporter permease</fullName>
    </submittedName>
</protein>
<dbReference type="GO" id="GO:0022857">
    <property type="term" value="F:transmembrane transporter activity"/>
    <property type="evidence" value="ECO:0007669"/>
    <property type="project" value="TreeGrafter"/>
</dbReference>
<feature type="transmembrane region" description="Helical" evidence="7">
    <location>
        <begin position="105"/>
        <end position="124"/>
    </location>
</feature>
<keyword evidence="10" id="KW-1185">Reference proteome</keyword>
<keyword evidence="4 7" id="KW-1133">Transmembrane helix</keyword>
<keyword evidence="3 7" id="KW-0812">Transmembrane</keyword>
<keyword evidence="2" id="KW-1003">Cell membrane</keyword>
<feature type="transmembrane region" description="Helical" evidence="7">
    <location>
        <begin position="145"/>
        <end position="174"/>
    </location>
</feature>